<protein>
    <submittedName>
        <fullName evidence="2">Alpha/beta hydrolase family protein</fullName>
    </submittedName>
</protein>
<gene>
    <name evidence="2" type="ORF">VR7878_03727</name>
</gene>
<dbReference type="InterPro" id="IPR050266">
    <property type="entry name" value="AB_hydrolase_sf"/>
</dbReference>
<dbReference type="InterPro" id="IPR029058">
    <property type="entry name" value="AB_hydrolase_fold"/>
</dbReference>
<keyword evidence="2" id="KW-0378">Hydrolase</keyword>
<dbReference type="InterPro" id="IPR000073">
    <property type="entry name" value="AB_hydrolase_1"/>
</dbReference>
<dbReference type="OrthoDB" id="5852347at2"/>
<proteinExistence type="predicted"/>
<evidence type="ECO:0000313" key="3">
    <source>
        <dbReference type="Proteomes" id="UP000188276"/>
    </source>
</evidence>
<evidence type="ECO:0000259" key="1">
    <source>
        <dbReference type="Pfam" id="PF12697"/>
    </source>
</evidence>
<accession>A0A1R4LTJ1</accession>
<dbReference type="SUPFAM" id="SSF53474">
    <property type="entry name" value="alpha/beta-Hydrolases"/>
    <property type="match status" value="1"/>
</dbReference>
<organism evidence="2 3">
    <name type="scientific">Vibrio ruber (strain DSM 16370 / JCM 11486 / BCRC 17186 / CECT 7878 / LMG 23124 / VR1)</name>
    <dbReference type="NCBI Taxonomy" id="1123498"/>
    <lineage>
        <taxon>Bacteria</taxon>
        <taxon>Pseudomonadati</taxon>
        <taxon>Pseudomonadota</taxon>
        <taxon>Gammaproteobacteria</taxon>
        <taxon>Vibrionales</taxon>
        <taxon>Vibrionaceae</taxon>
        <taxon>Vibrio</taxon>
    </lineage>
</organism>
<keyword evidence="3" id="KW-1185">Reference proteome</keyword>
<dbReference type="PANTHER" id="PTHR43798">
    <property type="entry name" value="MONOACYLGLYCEROL LIPASE"/>
    <property type="match status" value="1"/>
</dbReference>
<dbReference type="Proteomes" id="UP000188276">
    <property type="component" value="Unassembled WGS sequence"/>
</dbReference>
<feature type="domain" description="AB hydrolase-1" evidence="1">
    <location>
        <begin position="43"/>
        <end position="258"/>
    </location>
</feature>
<dbReference type="Gene3D" id="3.40.50.1820">
    <property type="entry name" value="alpha/beta hydrolase"/>
    <property type="match status" value="1"/>
</dbReference>
<dbReference type="STRING" id="1123498.VR7878_03727"/>
<name>A0A1R4LTJ1_VIBR1</name>
<dbReference type="AlphaFoldDB" id="A0A1R4LTJ1"/>
<reference evidence="3" key="1">
    <citation type="submission" date="2017-02" db="EMBL/GenBank/DDBJ databases">
        <authorList>
            <person name="Rodrigo-Torres L."/>
            <person name="Arahal R.D."/>
            <person name="Lucena T."/>
        </authorList>
    </citation>
    <scope>NUCLEOTIDE SEQUENCE [LARGE SCALE GENOMIC DNA]</scope>
    <source>
        <strain evidence="3">CECT 7878</strain>
    </source>
</reference>
<dbReference type="GO" id="GO:0016787">
    <property type="term" value="F:hydrolase activity"/>
    <property type="evidence" value="ECO:0007669"/>
    <property type="project" value="UniProtKB-KW"/>
</dbReference>
<dbReference type="GO" id="GO:0016020">
    <property type="term" value="C:membrane"/>
    <property type="evidence" value="ECO:0007669"/>
    <property type="project" value="TreeGrafter"/>
</dbReference>
<dbReference type="RefSeq" id="WP_077337567.1">
    <property type="nucleotide sequence ID" value="NZ_FULE01000063.1"/>
</dbReference>
<evidence type="ECO:0000313" key="2">
    <source>
        <dbReference type="EMBL" id="SJN59828.1"/>
    </source>
</evidence>
<dbReference type="Pfam" id="PF12697">
    <property type="entry name" value="Abhydrolase_6"/>
    <property type="match status" value="1"/>
</dbReference>
<dbReference type="PANTHER" id="PTHR43798:SF33">
    <property type="entry name" value="HYDROLASE, PUTATIVE (AFU_ORTHOLOGUE AFUA_2G14860)-RELATED"/>
    <property type="match status" value="1"/>
</dbReference>
<dbReference type="EMBL" id="FULE01000063">
    <property type="protein sequence ID" value="SJN59828.1"/>
    <property type="molecule type" value="Genomic_DNA"/>
</dbReference>
<sequence length="280" mass="31813">MEINQIILNNNLFRFSLYKNHQSESEHVVIFLLGALQEIESVDSFSRKFSEHLDCFTIEVPGTGCTKPLDASISIREQAMMLLEFIHYMGMKKIHIIALSYATAISVELCVLCPDIISLSICGGLPSIPESGRYATKKMIAASMGDSKEFAKLFTNTMTVDNPDIPQNKAIRKVVERNISKMSPDRMNIFFENTVRLLVHHPDNIENIKTPCTICVGEYDPYITKESVFNFSQKLTNCNFITINNADHFVHLEHPEKLCNILTLQADLYINLSKKLQEFV</sequence>